<gene>
    <name evidence="3" type="ORF">SAMN05216352_107241</name>
</gene>
<dbReference type="AlphaFoldDB" id="A0A1G8KI41"/>
<dbReference type="PANTHER" id="PTHR48081:SF8">
    <property type="entry name" value="ALPHA_BETA HYDROLASE FOLD-3 DOMAIN-CONTAINING PROTEIN-RELATED"/>
    <property type="match status" value="1"/>
</dbReference>
<organism evidence="3 4">
    <name type="scientific">Alteribacillus bidgolensis</name>
    <dbReference type="NCBI Taxonomy" id="930129"/>
    <lineage>
        <taxon>Bacteria</taxon>
        <taxon>Bacillati</taxon>
        <taxon>Bacillota</taxon>
        <taxon>Bacilli</taxon>
        <taxon>Bacillales</taxon>
        <taxon>Bacillaceae</taxon>
        <taxon>Alteribacillus</taxon>
    </lineage>
</organism>
<dbReference type="OrthoDB" id="9815425at2"/>
<dbReference type="EMBL" id="FNDU01000007">
    <property type="protein sequence ID" value="SDI43091.1"/>
    <property type="molecule type" value="Genomic_DNA"/>
</dbReference>
<evidence type="ECO:0000313" key="4">
    <source>
        <dbReference type="Proteomes" id="UP000199017"/>
    </source>
</evidence>
<dbReference type="Proteomes" id="UP000199017">
    <property type="component" value="Unassembled WGS sequence"/>
</dbReference>
<accession>A0A1G8KI41</accession>
<sequence length="208" mass="23472">MLWLYPVHYRLAPEHKFPAAPEDCYAAAKWVSENISKYNGDPERLAVGGDSAGGNLAAVVPLMAKERGGPSIAYQYLIYPVTDFTFDTGSYRENGEGHFLETAGMHWFSDHYIDKEDRTNPYAAPLRTENVSNLPPALVITAEYGVLRDEGEEYADRLKEEGVPVERTRYNGQIHGFFWMSEIMDDARKSIEQVGNSLKKNLSYKHSS</sequence>
<dbReference type="InterPro" id="IPR050300">
    <property type="entry name" value="GDXG_lipolytic_enzyme"/>
</dbReference>
<feature type="domain" description="Alpha/beta hydrolase fold-3" evidence="2">
    <location>
        <begin position="7"/>
        <end position="178"/>
    </location>
</feature>
<reference evidence="3 4" key="1">
    <citation type="submission" date="2016-10" db="EMBL/GenBank/DDBJ databases">
        <authorList>
            <person name="de Groot N.N."/>
        </authorList>
    </citation>
    <scope>NUCLEOTIDE SEQUENCE [LARGE SCALE GENOMIC DNA]</scope>
    <source>
        <strain evidence="4">P4B,CCM 7963,CECT 7998,DSM 25260,IBRC-M 10614,KCTC 13821</strain>
    </source>
</reference>
<dbReference type="SUPFAM" id="SSF53474">
    <property type="entry name" value="alpha/beta-Hydrolases"/>
    <property type="match status" value="1"/>
</dbReference>
<evidence type="ECO:0000313" key="3">
    <source>
        <dbReference type="EMBL" id="SDI43091.1"/>
    </source>
</evidence>
<keyword evidence="1" id="KW-0378">Hydrolase</keyword>
<dbReference type="InterPro" id="IPR013094">
    <property type="entry name" value="AB_hydrolase_3"/>
</dbReference>
<dbReference type="PANTHER" id="PTHR48081">
    <property type="entry name" value="AB HYDROLASE SUPERFAMILY PROTEIN C4A8.06C"/>
    <property type="match status" value="1"/>
</dbReference>
<keyword evidence="4" id="KW-1185">Reference proteome</keyword>
<dbReference type="GO" id="GO:0016787">
    <property type="term" value="F:hydrolase activity"/>
    <property type="evidence" value="ECO:0007669"/>
    <property type="project" value="UniProtKB-KW"/>
</dbReference>
<dbReference type="InterPro" id="IPR029058">
    <property type="entry name" value="AB_hydrolase_fold"/>
</dbReference>
<evidence type="ECO:0000256" key="1">
    <source>
        <dbReference type="ARBA" id="ARBA00022801"/>
    </source>
</evidence>
<proteinExistence type="predicted"/>
<dbReference type="Gene3D" id="3.40.50.1820">
    <property type="entry name" value="alpha/beta hydrolase"/>
    <property type="match status" value="1"/>
</dbReference>
<dbReference type="STRING" id="930129.SAMN05216352_107241"/>
<dbReference type="RefSeq" id="WP_091585768.1">
    <property type="nucleotide sequence ID" value="NZ_FNDU01000007.1"/>
</dbReference>
<protein>
    <submittedName>
        <fullName evidence="3">Acetyl esterase</fullName>
    </submittedName>
</protein>
<name>A0A1G8KI41_9BACI</name>
<dbReference type="Pfam" id="PF07859">
    <property type="entry name" value="Abhydrolase_3"/>
    <property type="match status" value="1"/>
</dbReference>
<evidence type="ECO:0000259" key="2">
    <source>
        <dbReference type="Pfam" id="PF07859"/>
    </source>
</evidence>